<sequence length="71" mass="7519">PHTSETPVIGERVAALPDPPAASSHPRRGGGAQTTATRLSSPRPPSPLLGFHARSRVTAYFFVAYPTSNPR</sequence>
<accession>A0A5K3ENY7</accession>
<organism evidence="2">
    <name type="scientific">Mesocestoides corti</name>
    <name type="common">Flatworm</name>
    <dbReference type="NCBI Taxonomy" id="53468"/>
    <lineage>
        <taxon>Eukaryota</taxon>
        <taxon>Metazoa</taxon>
        <taxon>Spiralia</taxon>
        <taxon>Lophotrochozoa</taxon>
        <taxon>Platyhelminthes</taxon>
        <taxon>Cestoda</taxon>
        <taxon>Eucestoda</taxon>
        <taxon>Cyclophyllidea</taxon>
        <taxon>Mesocestoididae</taxon>
        <taxon>Mesocestoides</taxon>
    </lineage>
</organism>
<evidence type="ECO:0000256" key="1">
    <source>
        <dbReference type="SAM" id="MobiDB-lite"/>
    </source>
</evidence>
<reference evidence="2" key="1">
    <citation type="submission" date="2019-11" db="UniProtKB">
        <authorList>
            <consortium name="WormBaseParasite"/>
        </authorList>
    </citation>
    <scope>IDENTIFICATION</scope>
</reference>
<evidence type="ECO:0000313" key="2">
    <source>
        <dbReference type="WBParaSite" id="MCU_001934-RA"/>
    </source>
</evidence>
<feature type="region of interest" description="Disordered" evidence="1">
    <location>
        <begin position="1"/>
        <end position="50"/>
    </location>
</feature>
<dbReference type="WBParaSite" id="MCU_001934-RA">
    <property type="protein sequence ID" value="MCU_001934-RA"/>
    <property type="gene ID" value="MCU_001934"/>
</dbReference>
<protein>
    <submittedName>
        <fullName evidence="2">Clade I nitrous oxide reductase</fullName>
    </submittedName>
</protein>
<name>A0A5K3ENY7_MESCO</name>
<proteinExistence type="predicted"/>
<dbReference type="AlphaFoldDB" id="A0A5K3ENY7"/>